<dbReference type="CDD" id="cd03213">
    <property type="entry name" value="ABCG_EPDR"/>
    <property type="match status" value="1"/>
</dbReference>
<feature type="transmembrane region" description="Helical" evidence="10">
    <location>
        <begin position="507"/>
        <end position="526"/>
    </location>
</feature>
<evidence type="ECO:0000256" key="6">
    <source>
        <dbReference type="ARBA" id="ARBA00022840"/>
    </source>
</evidence>
<evidence type="ECO:0000256" key="5">
    <source>
        <dbReference type="ARBA" id="ARBA00022741"/>
    </source>
</evidence>
<evidence type="ECO:0000256" key="9">
    <source>
        <dbReference type="SAM" id="MobiDB-lite"/>
    </source>
</evidence>
<comment type="subcellular location">
    <subcellularLocation>
        <location evidence="1">Membrane</location>
        <topology evidence="1">Multi-pass membrane protein</topology>
    </subcellularLocation>
</comment>
<keyword evidence="3" id="KW-0813">Transport</keyword>
<evidence type="ECO:0000313" key="13">
    <source>
        <dbReference type="Proteomes" id="UP001175271"/>
    </source>
</evidence>
<dbReference type="Pfam" id="PF01061">
    <property type="entry name" value="ABC2_membrane"/>
    <property type="match status" value="1"/>
</dbReference>
<evidence type="ECO:0000256" key="3">
    <source>
        <dbReference type="ARBA" id="ARBA00022448"/>
    </source>
</evidence>
<name>A0AA39LUH9_9BILA</name>
<dbReference type="Pfam" id="PF00005">
    <property type="entry name" value="ABC_tran"/>
    <property type="match status" value="1"/>
</dbReference>
<feature type="transmembrane region" description="Helical" evidence="10">
    <location>
        <begin position="606"/>
        <end position="626"/>
    </location>
</feature>
<dbReference type="GO" id="GO:0140359">
    <property type="term" value="F:ABC-type transporter activity"/>
    <property type="evidence" value="ECO:0007669"/>
    <property type="project" value="InterPro"/>
</dbReference>
<dbReference type="Gene3D" id="3.40.50.300">
    <property type="entry name" value="P-loop containing nucleotide triphosphate hydrolases"/>
    <property type="match status" value="1"/>
</dbReference>
<feature type="transmembrane region" description="Helical" evidence="10">
    <location>
        <begin position="571"/>
        <end position="594"/>
    </location>
</feature>
<dbReference type="Proteomes" id="UP001175271">
    <property type="component" value="Unassembled WGS sequence"/>
</dbReference>
<feature type="domain" description="ABC transporter" evidence="11">
    <location>
        <begin position="122"/>
        <end position="367"/>
    </location>
</feature>
<feature type="transmembrane region" description="Helical" evidence="10">
    <location>
        <begin position="703"/>
        <end position="727"/>
    </location>
</feature>
<evidence type="ECO:0000313" key="12">
    <source>
        <dbReference type="EMBL" id="KAK0409790.1"/>
    </source>
</evidence>
<dbReference type="GO" id="GO:0005524">
    <property type="term" value="F:ATP binding"/>
    <property type="evidence" value="ECO:0007669"/>
    <property type="project" value="UniProtKB-KW"/>
</dbReference>
<gene>
    <name evidence="12" type="ORF">QR680_004759</name>
</gene>
<proteinExistence type="inferred from homology"/>
<dbReference type="InterPro" id="IPR043926">
    <property type="entry name" value="ABCG_dom"/>
</dbReference>
<sequence length="736" mass="82340">MVEEDKSSISGKAETKHPGHVTSSTAQKAERKQSPKAKKSKKGSKKKDDGSKKSPGSEQKDSDKISNTTQSTEPDSEKPLAGRGTKKASAAPYDRVTGEGAGVTLIWKEITVRVPVISGGGFKMPRIPLLGTDNCDTRVVLDKVSGIAKPGELLAIMGGSGAGKTTLLNVLTNIDQKDLKKSGTVTINGEPLKADILKRVSAYVQQYDIFIGTLTVREQITFSAKLRMGRRATEEEKKKRIEEVIRDFNLTNAQNTMIGVPNRQKGISIGEKKRLAFASEILTDPYLFFCDEPTSGLDSFMAKQVAIMMRRMAHNGKTVITTIHQPSSEVFNMFDKVCFMAHGRIVYLGPTSEVCNFWESVGPSFACPKTFNPADHVIRTLSATSKDDKKNQLRVERIRRCFEKSDFAKKLRSEIENYNVTPERAEVLKGRPNYAANWITQLWALLMRSFRTTLRDPLLLKVRLIQVVVTSVIIGIVNLNIRSDPVIGTTITNMEGVLYNCARDMNFMFLFPSVNVITGELPIFLREHRSGIYSVDTYYFSKSLAELPQYTILPIIYSIFVYWMTGLQRTIGSFIIFAAFNMMQTYVAISMAYAGACTFAEESLALTYMPVIVLPMLVFGGFYISFHSIPTYFKWVSYLSWYRYGFEGLMANQWNDDLPIGGCSPNNGTLFHNVSLVEQASSYCPATTSSELMVRRGMEGAEWWFDLLVLFVMFVVLRFAGLLALTLRVSDFKLMK</sequence>
<feature type="region of interest" description="Disordered" evidence="9">
    <location>
        <begin position="1"/>
        <end position="93"/>
    </location>
</feature>
<accession>A0AA39LUH9</accession>
<evidence type="ECO:0000256" key="8">
    <source>
        <dbReference type="ARBA" id="ARBA00023136"/>
    </source>
</evidence>
<feature type="compositionally biased region" description="Basic residues" evidence="9">
    <location>
        <begin position="34"/>
        <end position="45"/>
    </location>
</feature>
<dbReference type="InterPro" id="IPR027417">
    <property type="entry name" value="P-loop_NTPase"/>
</dbReference>
<keyword evidence="7 10" id="KW-1133">Transmembrane helix</keyword>
<evidence type="ECO:0000256" key="2">
    <source>
        <dbReference type="ARBA" id="ARBA00005814"/>
    </source>
</evidence>
<dbReference type="InterPro" id="IPR003593">
    <property type="entry name" value="AAA+_ATPase"/>
</dbReference>
<dbReference type="InterPro" id="IPR003439">
    <property type="entry name" value="ABC_transporter-like_ATP-bd"/>
</dbReference>
<dbReference type="PANTHER" id="PTHR48041:SF104">
    <property type="entry name" value="ABC TRANSPORTER DOMAIN-CONTAINING PROTEIN"/>
    <property type="match status" value="1"/>
</dbReference>
<dbReference type="GO" id="GO:0016887">
    <property type="term" value="F:ATP hydrolysis activity"/>
    <property type="evidence" value="ECO:0007669"/>
    <property type="project" value="InterPro"/>
</dbReference>
<evidence type="ECO:0000256" key="10">
    <source>
        <dbReference type="SAM" id="Phobius"/>
    </source>
</evidence>
<dbReference type="EMBL" id="JAUCMV010000003">
    <property type="protein sequence ID" value="KAK0409790.1"/>
    <property type="molecule type" value="Genomic_DNA"/>
</dbReference>
<reference evidence="12" key="1">
    <citation type="submission" date="2023-06" db="EMBL/GenBank/DDBJ databases">
        <title>Genomic analysis of the entomopathogenic nematode Steinernema hermaphroditum.</title>
        <authorList>
            <person name="Schwarz E.M."/>
            <person name="Heppert J.K."/>
            <person name="Baniya A."/>
            <person name="Schwartz H.T."/>
            <person name="Tan C.-H."/>
            <person name="Antoshechkin I."/>
            <person name="Sternberg P.W."/>
            <person name="Goodrich-Blair H."/>
            <person name="Dillman A.R."/>
        </authorList>
    </citation>
    <scope>NUCLEOTIDE SEQUENCE</scope>
    <source>
        <strain evidence="12">PS9179</strain>
        <tissue evidence="12">Whole animal</tissue>
    </source>
</reference>
<keyword evidence="6" id="KW-0067">ATP-binding</keyword>
<dbReference type="PANTHER" id="PTHR48041">
    <property type="entry name" value="ABC TRANSPORTER G FAMILY MEMBER 28"/>
    <property type="match status" value="1"/>
</dbReference>
<protein>
    <recommendedName>
        <fullName evidence="11">ABC transporter domain-containing protein</fullName>
    </recommendedName>
</protein>
<dbReference type="SUPFAM" id="SSF52540">
    <property type="entry name" value="P-loop containing nucleoside triphosphate hydrolases"/>
    <property type="match status" value="1"/>
</dbReference>
<dbReference type="PROSITE" id="PS50893">
    <property type="entry name" value="ABC_TRANSPORTER_2"/>
    <property type="match status" value="1"/>
</dbReference>
<feature type="compositionally biased region" description="Basic and acidic residues" evidence="9">
    <location>
        <begin position="1"/>
        <end position="17"/>
    </location>
</feature>
<evidence type="ECO:0000256" key="1">
    <source>
        <dbReference type="ARBA" id="ARBA00004141"/>
    </source>
</evidence>
<keyword evidence="8 10" id="KW-0472">Membrane</keyword>
<dbReference type="Pfam" id="PF19055">
    <property type="entry name" value="ABC2_membrane_7"/>
    <property type="match status" value="1"/>
</dbReference>
<keyword evidence="4 10" id="KW-0812">Transmembrane</keyword>
<feature type="transmembrane region" description="Helical" evidence="10">
    <location>
        <begin position="547"/>
        <end position="565"/>
    </location>
</feature>
<evidence type="ECO:0000256" key="7">
    <source>
        <dbReference type="ARBA" id="ARBA00022989"/>
    </source>
</evidence>
<keyword evidence="5" id="KW-0547">Nucleotide-binding</keyword>
<organism evidence="12 13">
    <name type="scientific">Steinernema hermaphroditum</name>
    <dbReference type="NCBI Taxonomy" id="289476"/>
    <lineage>
        <taxon>Eukaryota</taxon>
        <taxon>Metazoa</taxon>
        <taxon>Ecdysozoa</taxon>
        <taxon>Nematoda</taxon>
        <taxon>Chromadorea</taxon>
        <taxon>Rhabditida</taxon>
        <taxon>Tylenchina</taxon>
        <taxon>Panagrolaimomorpha</taxon>
        <taxon>Strongyloidoidea</taxon>
        <taxon>Steinernematidae</taxon>
        <taxon>Steinernema</taxon>
    </lineage>
</organism>
<evidence type="ECO:0000256" key="4">
    <source>
        <dbReference type="ARBA" id="ARBA00022692"/>
    </source>
</evidence>
<comment type="caution">
    <text evidence="12">The sequence shown here is derived from an EMBL/GenBank/DDBJ whole genome shotgun (WGS) entry which is preliminary data.</text>
</comment>
<dbReference type="GO" id="GO:0005886">
    <property type="term" value="C:plasma membrane"/>
    <property type="evidence" value="ECO:0007669"/>
    <property type="project" value="TreeGrafter"/>
</dbReference>
<comment type="similarity">
    <text evidence="2">Belongs to the ABC transporter superfamily. ABCG family. Eye pigment precursor importer (TC 3.A.1.204) subfamily.</text>
</comment>
<dbReference type="SMART" id="SM00382">
    <property type="entry name" value="AAA"/>
    <property type="match status" value="1"/>
</dbReference>
<keyword evidence="13" id="KW-1185">Reference proteome</keyword>
<dbReference type="InterPro" id="IPR050352">
    <property type="entry name" value="ABCG_transporters"/>
</dbReference>
<feature type="transmembrane region" description="Helical" evidence="10">
    <location>
        <begin position="458"/>
        <end position="477"/>
    </location>
</feature>
<evidence type="ECO:0000259" key="11">
    <source>
        <dbReference type="PROSITE" id="PS50893"/>
    </source>
</evidence>
<dbReference type="AlphaFoldDB" id="A0AA39LUH9"/>
<dbReference type="InterPro" id="IPR013525">
    <property type="entry name" value="ABC2_TM"/>
</dbReference>